<dbReference type="Proteomes" id="UP001153678">
    <property type="component" value="Unassembled WGS sequence"/>
</dbReference>
<evidence type="ECO:0000313" key="1">
    <source>
        <dbReference type="EMBL" id="CAI2171264.1"/>
    </source>
</evidence>
<accession>A0A9W4SLF1</accession>
<sequence>MTLEKMFSSLQQVISLIVKKADRDCPLLGLELFLTLEEIYEEDSIPYQVVVVLNTFFIDNHPFFSIPLQVVMILGGKLSVLIDPIANGRDSWKKIRCYRSRRDPLKKISGLSIPLQMVVNFGRKSRFYRSRRDL</sequence>
<name>A0A9W4SLF1_9GLOM</name>
<proteinExistence type="predicted"/>
<comment type="caution">
    <text evidence="1">The sequence shown here is derived from an EMBL/GenBank/DDBJ whole genome shotgun (WGS) entry which is preliminary data.</text>
</comment>
<keyword evidence="2" id="KW-1185">Reference proteome</keyword>
<evidence type="ECO:0000313" key="2">
    <source>
        <dbReference type="Proteomes" id="UP001153678"/>
    </source>
</evidence>
<gene>
    <name evidence="1" type="ORF">FWILDA_LOCUS4993</name>
</gene>
<protein>
    <submittedName>
        <fullName evidence="1">9790_t:CDS:1</fullName>
    </submittedName>
</protein>
<reference evidence="1" key="1">
    <citation type="submission" date="2022-08" db="EMBL/GenBank/DDBJ databases">
        <authorList>
            <person name="Kallberg Y."/>
            <person name="Tangrot J."/>
            <person name="Rosling A."/>
        </authorList>
    </citation>
    <scope>NUCLEOTIDE SEQUENCE</scope>
    <source>
        <strain evidence="1">Wild A</strain>
    </source>
</reference>
<dbReference type="EMBL" id="CAMKVN010000801">
    <property type="protein sequence ID" value="CAI2171264.1"/>
    <property type="molecule type" value="Genomic_DNA"/>
</dbReference>
<organism evidence="1 2">
    <name type="scientific">Funneliformis geosporum</name>
    <dbReference type="NCBI Taxonomy" id="1117311"/>
    <lineage>
        <taxon>Eukaryota</taxon>
        <taxon>Fungi</taxon>
        <taxon>Fungi incertae sedis</taxon>
        <taxon>Mucoromycota</taxon>
        <taxon>Glomeromycotina</taxon>
        <taxon>Glomeromycetes</taxon>
        <taxon>Glomerales</taxon>
        <taxon>Glomeraceae</taxon>
        <taxon>Funneliformis</taxon>
    </lineage>
</organism>
<dbReference type="AlphaFoldDB" id="A0A9W4SLF1"/>